<proteinExistence type="predicted"/>
<dbReference type="Gene3D" id="1.10.10.60">
    <property type="entry name" value="Homeodomain-like"/>
    <property type="match status" value="1"/>
</dbReference>
<dbReference type="InterPro" id="IPR025944">
    <property type="entry name" value="Sigma_54_int_dom_CS"/>
</dbReference>
<dbReference type="PROSITE" id="PS00676">
    <property type="entry name" value="SIGMA54_INTERACT_2"/>
    <property type="match status" value="1"/>
</dbReference>
<dbReference type="InterPro" id="IPR002078">
    <property type="entry name" value="Sigma_54_int"/>
</dbReference>
<organism evidence="8 9">
    <name type="scientific">Alkalilimnicola ehrlichii (strain ATCC BAA-1101 / DSM 17681 / MLHE-1)</name>
    <dbReference type="NCBI Taxonomy" id="187272"/>
    <lineage>
        <taxon>Bacteria</taxon>
        <taxon>Pseudomonadati</taxon>
        <taxon>Pseudomonadota</taxon>
        <taxon>Gammaproteobacteria</taxon>
        <taxon>Chromatiales</taxon>
        <taxon>Ectothiorhodospiraceae</taxon>
        <taxon>Alkalilimnicola</taxon>
    </lineage>
</organism>
<name>Q0A929_ALKEH</name>
<evidence type="ECO:0000256" key="2">
    <source>
        <dbReference type="ARBA" id="ARBA00022840"/>
    </source>
</evidence>
<dbReference type="Pfam" id="PF02954">
    <property type="entry name" value="HTH_8"/>
    <property type="match status" value="1"/>
</dbReference>
<dbReference type="PRINTS" id="PR01590">
    <property type="entry name" value="HTHFIS"/>
</dbReference>
<protein>
    <submittedName>
        <fullName evidence="8">Sigma54 specific transcriptional regulator, Fis family</fullName>
    </submittedName>
</protein>
<dbReference type="Pfam" id="PF25601">
    <property type="entry name" value="AAA_lid_14"/>
    <property type="match status" value="1"/>
</dbReference>
<feature type="domain" description="Sigma-54 factor interaction" evidence="7">
    <location>
        <begin position="4"/>
        <end position="233"/>
    </location>
</feature>
<dbReference type="InterPro" id="IPR027417">
    <property type="entry name" value="P-loop_NTPase"/>
</dbReference>
<evidence type="ECO:0000259" key="7">
    <source>
        <dbReference type="PROSITE" id="PS50045"/>
    </source>
</evidence>
<dbReference type="GO" id="GO:0005524">
    <property type="term" value="F:ATP binding"/>
    <property type="evidence" value="ECO:0007669"/>
    <property type="project" value="UniProtKB-KW"/>
</dbReference>
<dbReference type="InterPro" id="IPR009057">
    <property type="entry name" value="Homeodomain-like_sf"/>
</dbReference>
<evidence type="ECO:0000256" key="3">
    <source>
        <dbReference type="ARBA" id="ARBA00023015"/>
    </source>
</evidence>
<keyword evidence="6" id="KW-0804">Transcription</keyword>
<dbReference type="GO" id="GO:0006355">
    <property type="term" value="P:regulation of DNA-templated transcription"/>
    <property type="evidence" value="ECO:0007669"/>
    <property type="project" value="InterPro"/>
</dbReference>
<evidence type="ECO:0000256" key="5">
    <source>
        <dbReference type="ARBA" id="ARBA00023159"/>
    </source>
</evidence>
<dbReference type="InterPro" id="IPR002197">
    <property type="entry name" value="HTH_Fis"/>
</dbReference>
<dbReference type="OrthoDB" id="9804019at2"/>
<dbReference type="GO" id="GO:0043565">
    <property type="term" value="F:sequence-specific DNA binding"/>
    <property type="evidence" value="ECO:0007669"/>
    <property type="project" value="InterPro"/>
</dbReference>
<dbReference type="InterPro" id="IPR003593">
    <property type="entry name" value="AAA+_ATPase"/>
</dbReference>
<dbReference type="PANTHER" id="PTHR32071:SF57">
    <property type="entry name" value="C4-DICARBOXYLATE TRANSPORT TRANSCRIPTIONAL REGULATORY PROTEIN DCTD"/>
    <property type="match status" value="1"/>
</dbReference>
<dbReference type="PROSITE" id="PS50045">
    <property type="entry name" value="SIGMA54_INTERACT_4"/>
    <property type="match status" value="1"/>
</dbReference>
<accession>Q0A929</accession>
<reference evidence="9" key="1">
    <citation type="submission" date="2006-08" db="EMBL/GenBank/DDBJ databases">
        <title>Complete sequence of Alkalilimnicola ehrilichei MLHE-1.</title>
        <authorList>
            <person name="Copeland A."/>
            <person name="Lucas S."/>
            <person name="Lapidus A."/>
            <person name="Barry K."/>
            <person name="Detter J.C."/>
            <person name="Glavina del Rio T."/>
            <person name="Hammon N."/>
            <person name="Israni S."/>
            <person name="Dalin E."/>
            <person name="Tice H."/>
            <person name="Pitluck S."/>
            <person name="Sims D."/>
            <person name="Brettin T."/>
            <person name="Bruce D."/>
            <person name="Han C."/>
            <person name="Tapia R."/>
            <person name="Gilna P."/>
            <person name="Schmutz J."/>
            <person name="Larimer F."/>
            <person name="Land M."/>
            <person name="Hauser L."/>
            <person name="Kyrpides N."/>
            <person name="Mikhailova N."/>
            <person name="Oremland R.S."/>
            <person name="Hoeft S.E."/>
            <person name="Switzer-Blum J."/>
            <person name="Kulp T."/>
            <person name="King G."/>
            <person name="Tabita R."/>
            <person name="Witte B."/>
            <person name="Santini J.M."/>
            <person name="Basu P."/>
            <person name="Hollibaugh J.T."/>
            <person name="Xie G."/>
            <person name="Stolz J.F."/>
            <person name="Richardson P."/>
        </authorList>
    </citation>
    <scope>NUCLEOTIDE SEQUENCE [LARGE SCALE GENOMIC DNA]</scope>
    <source>
        <strain evidence="9">ATCC BAA-1101 / DSM 17681 / MLHE-1</strain>
    </source>
</reference>
<keyword evidence="4" id="KW-0238">DNA-binding</keyword>
<dbReference type="InterPro" id="IPR058031">
    <property type="entry name" value="AAA_lid_NorR"/>
</dbReference>
<dbReference type="Pfam" id="PF00158">
    <property type="entry name" value="Sigma54_activat"/>
    <property type="match status" value="1"/>
</dbReference>
<evidence type="ECO:0000256" key="6">
    <source>
        <dbReference type="ARBA" id="ARBA00023163"/>
    </source>
</evidence>
<keyword evidence="1" id="KW-0547">Nucleotide-binding</keyword>
<dbReference type="eggNOG" id="COG3829">
    <property type="taxonomic scope" value="Bacteria"/>
</dbReference>
<dbReference type="FunFam" id="3.40.50.300:FF:000006">
    <property type="entry name" value="DNA-binding transcriptional regulator NtrC"/>
    <property type="match status" value="1"/>
</dbReference>
<dbReference type="EMBL" id="CP000453">
    <property type="protein sequence ID" value="ABI56658.1"/>
    <property type="molecule type" value="Genomic_DNA"/>
</dbReference>
<dbReference type="AlphaFoldDB" id="Q0A929"/>
<evidence type="ECO:0000313" key="9">
    <source>
        <dbReference type="Proteomes" id="UP000001962"/>
    </source>
</evidence>
<dbReference type="Gene3D" id="1.10.8.60">
    <property type="match status" value="1"/>
</dbReference>
<dbReference type="SUPFAM" id="SSF52540">
    <property type="entry name" value="P-loop containing nucleoside triphosphate hydrolases"/>
    <property type="match status" value="1"/>
</dbReference>
<dbReference type="PROSITE" id="PS00688">
    <property type="entry name" value="SIGMA54_INTERACT_3"/>
    <property type="match status" value="1"/>
</dbReference>
<dbReference type="Gene3D" id="3.40.50.300">
    <property type="entry name" value="P-loop containing nucleotide triphosphate hydrolases"/>
    <property type="match status" value="1"/>
</dbReference>
<dbReference type="PANTHER" id="PTHR32071">
    <property type="entry name" value="TRANSCRIPTIONAL REGULATORY PROTEIN"/>
    <property type="match status" value="1"/>
</dbReference>
<keyword evidence="2" id="KW-0067">ATP-binding</keyword>
<dbReference type="CDD" id="cd00009">
    <property type="entry name" value="AAA"/>
    <property type="match status" value="1"/>
</dbReference>
<dbReference type="SMART" id="SM00382">
    <property type="entry name" value="AAA"/>
    <property type="match status" value="1"/>
</dbReference>
<dbReference type="KEGG" id="aeh:Mlg_1309"/>
<sequence length="327" mass="35321">MGKLLGHSPELQSVLRAARLVASTEVTTLILGESGTGKELLARTVHAESPRANGPFVAVNCAALPEGLAESELFGHRRGAFTGAVDPHDGRIAAAANGTLFLDEVGELPAAVQAKLLRFLESGECQPLGATRPQSVNTRVVAATHRDLYQDVEAGRFRADLYYRLQVIPLELPALRERPADIPVLLDHFLQALARHHDLPAPRLQPDALRCLQRYPWPGNVRELRNTCERLVVLHAGRTLTAGALPPEIQQAPAAAPRANGFRLPAGGIQMDELEADLIRQALERTGGNRSQAARLLGLTRDTLLYRMKKYDLTEAPVAASASAVPA</sequence>
<dbReference type="InterPro" id="IPR025943">
    <property type="entry name" value="Sigma_54_int_dom_ATP-bd_2"/>
</dbReference>
<keyword evidence="3" id="KW-0805">Transcription regulation</keyword>
<dbReference type="RefSeq" id="WP_011629053.1">
    <property type="nucleotide sequence ID" value="NC_008340.1"/>
</dbReference>
<keyword evidence="9" id="KW-1185">Reference proteome</keyword>
<keyword evidence="5" id="KW-0010">Activator</keyword>
<dbReference type="Proteomes" id="UP000001962">
    <property type="component" value="Chromosome"/>
</dbReference>
<evidence type="ECO:0000256" key="1">
    <source>
        <dbReference type="ARBA" id="ARBA00022741"/>
    </source>
</evidence>
<evidence type="ECO:0000256" key="4">
    <source>
        <dbReference type="ARBA" id="ARBA00023125"/>
    </source>
</evidence>
<gene>
    <name evidence="8" type="ordered locus">Mlg_1309</name>
</gene>
<dbReference type="HOGENOM" id="CLU_000445_0_7_6"/>
<dbReference type="SUPFAM" id="SSF46689">
    <property type="entry name" value="Homeodomain-like"/>
    <property type="match status" value="1"/>
</dbReference>
<evidence type="ECO:0000313" key="8">
    <source>
        <dbReference type="EMBL" id="ABI56658.1"/>
    </source>
</evidence>
<dbReference type="FunFam" id="1.10.8.60:FF:000014">
    <property type="entry name" value="DNA-binding transcriptional regulator NtrC"/>
    <property type="match status" value="1"/>
</dbReference>